<sequence>MVREACEIAVTDSQLADYAREWEEGQKLERERVEELEGLRNANAHLASRVKALEDRTQQQDGEHVALAGELVRGKVEVDGLLDENEGLKMKMLELERLVECQPREVEERLREEMERIMGRNVEVQGQNRGLREEVEEVERELVECKMGLAQAQADRDDFRQRMAAVQALVNG</sequence>
<name>A0A4U0WNW3_9PEZI</name>
<dbReference type="EMBL" id="NAJQ01000778">
    <property type="protein sequence ID" value="TKA64970.1"/>
    <property type="molecule type" value="Genomic_DNA"/>
</dbReference>
<evidence type="ECO:0000313" key="3">
    <source>
        <dbReference type="Proteomes" id="UP000309340"/>
    </source>
</evidence>
<comment type="caution">
    <text evidence="2">The sequence shown here is derived from an EMBL/GenBank/DDBJ whole genome shotgun (WGS) entry which is preliminary data.</text>
</comment>
<evidence type="ECO:0000256" key="1">
    <source>
        <dbReference type="SAM" id="Coils"/>
    </source>
</evidence>
<keyword evidence="3" id="KW-1185">Reference proteome</keyword>
<evidence type="ECO:0000313" key="2">
    <source>
        <dbReference type="EMBL" id="TKA64970.1"/>
    </source>
</evidence>
<dbReference type="STRING" id="329884.A0A4U0WNW3"/>
<organism evidence="2 3">
    <name type="scientific">Friedmanniomyces simplex</name>
    <dbReference type="NCBI Taxonomy" id="329884"/>
    <lineage>
        <taxon>Eukaryota</taxon>
        <taxon>Fungi</taxon>
        <taxon>Dikarya</taxon>
        <taxon>Ascomycota</taxon>
        <taxon>Pezizomycotina</taxon>
        <taxon>Dothideomycetes</taxon>
        <taxon>Dothideomycetidae</taxon>
        <taxon>Mycosphaerellales</taxon>
        <taxon>Teratosphaeriaceae</taxon>
        <taxon>Friedmanniomyces</taxon>
    </lineage>
</organism>
<reference evidence="2 3" key="1">
    <citation type="submission" date="2017-03" db="EMBL/GenBank/DDBJ databases">
        <title>Genomes of endolithic fungi from Antarctica.</title>
        <authorList>
            <person name="Coleine C."/>
            <person name="Masonjones S."/>
            <person name="Stajich J.E."/>
        </authorList>
    </citation>
    <scope>NUCLEOTIDE SEQUENCE [LARGE SCALE GENOMIC DNA]</scope>
    <source>
        <strain evidence="2 3">CCFEE 5184</strain>
    </source>
</reference>
<dbReference type="OrthoDB" id="295078at2759"/>
<gene>
    <name evidence="2" type="ORF">B0A55_08590</name>
</gene>
<protein>
    <submittedName>
        <fullName evidence="2">Uncharacterized protein</fullName>
    </submittedName>
</protein>
<proteinExistence type="predicted"/>
<accession>A0A4U0WNW3</accession>
<dbReference type="Proteomes" id="UP000309340">
    <property type="component" value="Unassembled WGS sequence"/>
</dbReference>
<dbReference type="AlphaFoldDB" id="A0A4U0WNW3"/>
<feature type="coiled-coil region" evidence="1">
    <location>
        <begin position="36"/>
        <end position="169"/>
    </location>
</feature>
<keyword evidence="1" id="KW-0175">Coiled coil</keyword>